<evidence type="ECO:0000313" key="3">
    <source>
        <dbReference type="Proteomes" id="UP000265848"/>
    </source>
</evidence>
<reference evidence="2 3" key="1">
    <citation type="submission" date="2018-08" db="EMBL/GenBank/DDBJ databases">
        <title>Pseudooceanicola sediminis CY03 in the family Rhodobacteracea.</title>
        <authorList>
            <person name="Zhang Y.-J."/>
        </authorList>
    </citation>
    <scope>NUCLEOTIDE SEQUENCE [LARGE SCALE GENOMIC DNA]</scope>
    <source>
        <strain evidence="2 3">CY03</strain>
    </source>
</reference>
<gene>
    <name evidence="2" type="ORF">DL237_11555</name>
</gene>
<comment type="caution">
    <text evidence="2">The sequence shown here is derived from an EMBL/GenBank/DDBJ whole genome shotgun (WGS) entry which is preliminary data.</text>
</comment>
<dbReference type="OrthoDB" id="9786188at2"/>
<name>A0A399J3S9_9RHOB</name>
<dbReference type="PANTHER" id="PTHR30383:SF24">
    <property type="entry name" value="THIOESTERASE 1_PROTEASE 1_LYSOPHOSPHOLIPASE L1"/>
    <property type="match status" value="1"/>
</dbReference>
<accession>A0A399J3S9</accession>
<keyword evidence="3" id="KW-1185">Reference proteome</keyword>
<protein>
    <submittedName>
        <fullName evidence="2">Arylesterase</fullName>
    </submittedName>
</protein>
<dbReference type="InterPro" id="IPR051532">
    <property type="entry name" value="Ester_Hydrolysis_Enzymes"/>
</dbReference>
<dbReference type="EMBL" id="QWJJ01000009">
    <property type="protein sequence ID" value="RII38612.1"/>
    <property type="molecule type" value="Genomic_DNA"/>
</dbReference>
<evidence type="ECO:0000259" key="1">
    <source>
        <dbReference type="Pfam" id="PF13472"/>
    </source>
</evidence>
<dbReference type="InterPro" id="IPR013830">
    <property type="entry name" value="SGNH_hydro"/>
</dbReference>
<dbReference type="CDD" id="cd01822">
    <property type="entry name" value="Lysophospholipase_L1_like"/>
    <property type="match status" value="1"/>
</dbReference>
<dbReference type="AlphaFoldDB" id="A0A399J3S9"/>
<dbReference type="GO" id="GO:0004622">
    <property type="term" value="F:phosphatidylcholine lysophospholipase activity"/>
    <property type="evidence" value="ECO:0007669"/>
    <property type="project" value="TreeGrafter"/>
</dbReference>
<dbReference type="Pfam" id="PF13472">
    <property type="entry name" value="Lipase_GDSL_2"/>
    <property type="match status" value="1"/>
</dbReference>
<sequence>MLAIVGAVIPVSVAVSARAEDTARETVRGAAAGAAEQPAVTLLAFGDSLTQGYGLEQGDGLVPQLQSWLAAHGAGAVDIVNGGVSGDTTTGGLARIDWSLTPDIDAMMVILGGNDLLRGTDPAVTGANLDGILDAGQAKGLPMMLVGMQATANFGAGFKAEFDALYPDLAARYDTVFVPSFYAPLTGGSDDPVQMRNLLQADGIHPNRDGVSKIVATLGPAVLELLDRVEAP</sequence>
<proteinExistence type="predicted"/>
<evidence type="ECO:0000313" key="2">
    <source>
        <dbReference type="EMBL" id="RII38612.1"/>
    </source>
</evidence>
<feature type="domain" description="SGNH hydrolase-type esterase" evidence="1">
    <location>
        <begin position="44"/>
        <end position="210"/>
    </location>
</feature>
<dbReference type="Gene3D" id="3.40.50.1110">
    <property type="entry name" value="SGNH hydrolase"/>
    <property type="match status" value="1"/>
</dbReference>
<dbReference type="SUPFAM" id="SSF52266">
    <property type="entry name" value="SGNH hydrolase"/>
    <property type="match status" value="1"/>
</dbReference>
<dbReference type="Proteomes" id="UP000265848">
    <property type="component" value="Unassembled WGS sequence"/>
</dbReference>
<organism evidence="2 3">
    <name type="scientific">Pseudooceanicola sediminis</name>
    <dbReference type="NCBI Taxonomy" id="2211117"/>
    <lineage>
        <taxon>Bacteria</taxon>
        <taxon>Pseudomonadati</taxon>
        <taxon>Pseudomonadota</taxon>
        <taxon>Alphaproteobacteria</taxon>
        <taxon>Rhodobacterales</taxon>
        <taxon>Paracoccaceae</taxon>
        <taxon>Pseudooceanicola</taxon>
    </lineage>
</organism>
<dbReference type="PANTHER" id="PTHR30383">
    <property type="entry name" value="THIOESTERASE 1/PROTEASE 1/LYSOPHOSPHOLIPASE L1"/>
    <property type="match status" value="1"/>
</dbReference>
<dbReference type="InterPro" id="IPR036514">
    <property type="entry name" value="SGNH_hydro_sf"/>
</dbReference>
<dbReference type="RefSeq" id="WP_119399328.1">
    <property type="nucleotide sequence ID" value="NZ_QWJJ01000009.1"/>
</dbReference>